<keyword evidence="4" id="KW-0408">Iron</keyword>
<keyword evidence="2" id="KW-0949">S-adenosyl-L-methionine</keyword>
<evidence type="ECO:0000256" key="3">
    <source>
        <dbReference type="ARBA" id="ARBA00022723"/>
    </source>
</evidence>
<keyword evidence="5" id="KW-0411">Iron-sulfur</keyword>
<dbReference type="SUPFAM" id="SSF102114">
    <property type="entry name" value="Radical SAM enzymes"/>
    <property type="match status" value="1"/>
</dbReference>
<dbReference type="GO" id="GO:0051536">
    <property type="term" value="F:iron-sulfur cluster binding"/>
    <property type="evidence" value="ECO:0007669"/>
    <property type="project" value="UniProtKB-KW"/>
</dbReference>
<dbReference type="InterPro" id="IPR058240">
    <property type="entry name" value="rSAM_sf"/>
</dbReference>
<organism evidence="6 7">
    <name type="scientific">Dehalococcoides mccartyi</name>
    <dbReference type="NCBI Taxonomy" id="61435"/>
    <lineage>
        <taxon>Bacteria</taxon>
        <taxon>Bacillati</taxon>
        <taxon>Chloroflexota</taxon>
        <taxon>Dehalococcoidia</taxon>
        <taxon>Dehalococcoidales</taxon>
        <taxon>Dehalococcoidaceae</taxon>
        <taxon>Dehalococcoides</taxon>
    </lineage>
</organism>
<evidence type="ECO:0000313" key="6">
    <source>
        <dbReference type="EMBL" id="AMU86638.1"/>
    </source>
</evidence>
<dbReference type="Gene3D" id="3.40.50.280">
    <property type="entry name" value="Cobalamin-binding domain"/>
    <property type="match status" value="1"/>
</dbReference>
<sequence length="409" mass="47547">MSNIIHIKHMYFNKVINSKRILLIEPDYKATYPPLGLMKLSTFHKRAGDEVHFLKGTSSGVRDQHWDLIYISTLFTFQWKKTLDTIQFYKNNKSKAPIIVGGVLASLLKNEIEEITGVEVHFGLYDEIDRLTPDYSLIEDIKEYSLHDASIGYMTRGCINKCKFCAVPKIEPNFINYIPLENQLSKDKKDLVLFDNNVLASDEFPRIVRDLIGNNFNKGARVGKRQRFVDFNQGIDARLINDENMALLSSLALRPLRIAFDDIKLENIYAKAVMLAKRYGITHLSNYILYNYLDTPEDFYRRLRINVELNEQHGLSIFSFPMKYVPLDSFDRKYVGINWTPQQLRGIQCILHATHGVVGPKLKFFNAAFGNHEDEFKYIIEQPEESIFYRNNLLPYDEYINRLNISTCV</sequence>
<keyword evidence="3" id="KW-0479">Metal-binding</keyword>
<protein>
    <submittedName>
        <fullName evidence="6">Cobalamin-binding domain-containing protein</fullName>
    </submittedName>
</protein>
<proteinExistence type="predicted"/>
<accession>A0A142VA25</accession>
<dbReference type="AlphaFoldDB" id="A0A142VA25"/>
<evidence type="ECO:0000256" key="2">
    <source>
        <dbReference type="ARBA" id="ARBA00022691"/>
    </source>
</evidence>
<dbReference type="RefSeq" id="WP_015407765.1">
    <property type="nucleotide sequence ID" value="NZ_CP011127.1"/>
</dbReference>
<evidence type="ECO:0000256" key="1">
    <source>
        <dbReference type="ARBA" id="ARBA00001966"/>
    </source>
</evidence>
<evidence type="ECO:0000313" key="7">
    <source>
        <dbReference type="Proteomes" id="UP000076394"/>
    </source>
</evidence>
<name>A0A142VA25_9CHLR</name>
<comment type="cofactor">
    <cofactor evidence="1">
        <name>[4Fe-4S] cluster</name>
        <dbReference type="ChEBI" id="CHEBI:49883"/>
    </cofactor>
</comment>
<dbReference type="GO" id="GO:0046872">
    <property type="term" value="F:metal ion binding"/>
    <property type="evidence" value="ECO:0007669"/>
    <property type="project" value="UniProtKB-KW"/>
</dbReference>
<dbReference type="PANTHER" id="PTHR43409">
    <property type="entry name" value="ANAEROBIC MAGNESIUM-PROTOPORPHYRIN IX MONOMETHYL ESTER CYCLASE-RELATED"/>
    <property type="match status" value="1"/>
</dbReference>
<reference evidence="6 7" key="1">
    <citation type="submission" date="2015-03" db="EMBL/GenBank/DDBJ databases">
        <title>Genomic characterization of Dehalococcoides mccartyi strain 11a5, an unusal plasmid-containing chloroethene dechlorinator.</title>
        <authorList>
            <person name="Zhao S."/>
            <person name="Ding C."/>
            <person name="He J."/>
        </authorList>
    </citation>
    <scope>NUCLEOTIDE SEQUENCE [LARGE SCALE GENOMIC DNA]</scope>
    <source>
        <strain evidence="6 7">11a5</strain>
    </source>
</reference>
<gene>
    <name evidence="6" type="ORF">Dm11a5_0812</name>
</gene>
<evidence type="ECO:0000256" key="5">
    <source>
        <dbReference type="ARBA" id="ARBA00023014"/>
    </source>
</evidence>
<evidence type="ECO:0000256" key="4">
    <source>
        <dbReference type="ARBA" id="ARBA00023004"/>
    </source>
</evidence>
<dbReference type="EMBL" id="CP011127">
    <property type="protein sequence ID" value="AMU86638.1"/>
    <property type="molecule type" value="Genomic_DNA"/>
</dbReference>
<dbReference type="PATRIC" id="fig|61435.8.peg.810"/>
<dbReference type="Proteomes" id="UP000076394">
    <property type="component" value="Chromosome"/>
</dbReference>
<dbReference type="OrthoDB" id="9801659at2"/>
<dbReference type="InterPro" id="IPR051198">
    <property type="entry name" value="BchE-like"/>
</dbReference>